<feature type="domain" description="NADP-dependent oxidoreductase" evidence="2">
    <location>
        <begin position="20"/>
        <end position="290"/>
    </location>
</feature>
<dbReference type="SUPFAM" id="SSF51430">
    <property type="entry name" value="NAD(P)-linked oxidoreductase"/>
    <property type="match status" value="1"/>
</dbReference>
<dbReference type="GO" id="GO:0005737">
    <property type="term" value="C:cytoplasm"/>
    <property type="evidence" value="ECO:0007669"/>
    <property type="project" value="TreeGrafter"/>
</dbReference>
<evidence type="ECO:0000313" key="3">
    <source>
        <dbReference type="EMBL" id="ORX35307.1"/>
    </source>
</evidence>
<dbReference type="STRING" id="4999.A0A1Y1UCP5"/>
<dbReference type="Gene3D" id="3.20.20.100">
    <property type="entry name" value="NADP-dependent oxidoreductase domain"/>
    <property type="match status" value="1"/>
</dbReference>
<organism evidence="3 4">
    <name type="scientific">Kockovaella imperatae</name>
    <dbReference type="NCBI Taxonomy" id="4999"/>
    <lineage>
        <taxon>Eukaryota</taxon>
        <taxon>Fungi</taxon>
        <taxon>Dikarya</taxon>
        <taxon>Basidiomycota</taxon>
        <taxon>Agaricomycotina</taxon>
        <taxon>Tremellomycetes</taxon>
        <taxon>Tremellales</taxon>
        <taxon>Cuniculitremaceae</taxon>
        <taxon>Kockovaella</taxon>
    </lineage>
</organism>
<dbReference type="Pfam" id="PF00248">
    <property type="entry name" value="Aldo_ket_red"/>
    <property type="match status" value="1"/>
</dbReference>
<dbReference type="PANTHER" id="PTHR43625:SF78">
    <property type="entry name" value="PYRIDOXAL REDUCTASE-RELATED"/>
    <property type="match status" value="1"/>
</dbReference>
<evidence type="ECO:0000313" key="4">
    <source>
        <dbReference type="Proteomes" id="UP000193218"/>
    </source>
</evidence>
<dbReference type="InParanoid" id="A0A1Y1UCP5"/>
<dbReference type="GeneID" id="33561082"/>
<dbReference type="OrthoDB" id="37537at2759"/>
<dbReference type="AlphaFoldDB" id="A0A1Y1UCP5"/>
<dbReference type="RefSeq" id="XP_021869497.1">
    <property type="nucleotide sequence ID" value="XM_022019273.1"/>
</dbReference>
<proteinExistence type="predicted"/>
<keyword evidence="4" id="KW-1185">Reference proteome</keyword>
<name>A0A1Y1UCP5_9TREE</name>
<dbReference type="InterPro" id="IPR036812">
    <property type="entry name" value="NAD(P)_OxRdtase_dom_sf"/>
</dbReference>
<comment type="caution">
    <text evidence="3">The sequence shown here is derived from an EMBL/GenBank/DDBJ whole genome shotgun (WGS) entry which is preliminary data.</text>
</comment>
<dbReference type="Proteomes" id="UP000193218">
    <property type="component" value="Unassembled WGS sequence"/>
</dbReference>
<protein>
    <submittedName>
        <fullName evidence="3">NADP-dependent oxidoreductase domain-containing protein</fullName>
    </submittedName>
</protein>
<accession>A0A1Y1UCP5</accession>
<gene>
    <name evidence="3" type="ORF">BD324DRAFT_89354</name>
</gene>
<dbReference type="InterPro" id="IPR050791">
    <property type="entry name" value="Aldo-Keto_reductase"/>
</dbReference>
<reference evidence="3 4" key="1">
    <citation type="submission" date="2017-03" db="EMBL/GenBank/DDBJ databases">
        <title>Widespread Adenine N6-methylation of Active Genes in Fungi.</title>
        <authorList>
            <consortium name="DOE Joint Genome Institute"/>
            <person name="Mondo S.J."/>
            <person name="Dannebaum R.O."/>
            <person name="Kuo R.C."/>
            <person name="Louie K.B."/>
            <person name="Bewick A.J."/>
            <person name="Labutti K."/>
            <person name="Haridas S."/>
            <person name="Kuo A."/>
            <person name="Salamov A."/>
            <person name="Ahrendt S.R."/>
            <person name="Lau R."/>
            <person name="Bowen B.P."/>
            <person name="Lipzen A."/>
            <person name="Sullivan W."/>
            <person name="Andreopoulos W.B."/>
            <person name="Clum A."/>
            <person name="Lindquist E."/>
            <person name="Daum C."/>
            <person name="Northen T.R."/>
            <person name="Ramamoorthy G."/>
            <person name="Schmitz R.J."/>
            <person name="Gryganskyi A."/>
            <person name="Culley D."/>
            <person name="Magnuson J."/>
            <person name="James T.Y."/>
            <person name="O'Malley M.A."/>
            <person name="Stajich J.E."/>
            <person name="Spatafora J.W."/>
            <person name="Visel A."/>
            <person name="Grigoriev I.V."/>
        </authorList>
    </citation>
    <scope>NUCLEOTIDE SEQUENCE [LARGE SCALE GENOMIC DNA]</scope>
    <source>
        <strain evidence="3 4">NRRL Y-17943</strain>
    </source>
</reference>
<dbReference type="EMBL" id="NBSH01000011">
    <property type="protein sequence ID" value="ORX35307.1"/>
    <property type="molecule type" value="Genomic_DNA"/>
</dbReference>
<evidence type="ECO:0000259" key="2">
    <source>
        <dbReference type="Pfam" id="PF00248"/>
    </source>
</evidence>
<keyword evidence="1" id="KW-0560">Oxidoreductase</keyword>
<evidence type="ECO:0000256" key="1">
    <source>
        <dbReference type="ARBA" id="ARBA00023002"/>
    </source>
</evidence>
<sequence length="310" mass="34083">MPARQCFETLKYVIQQAKPGEKMVINSAEFYGPDSANLKLLSRFFTRYPELSEQALVVVKGGMGGFKANAGPPSMQPDSSSEALRLSVEGNAKALSPKRMDVFELGRIDKSVPIEEAMKTLVKLRDEGWFDYIGLSECSAATLERAVTVSPILTVEIEISPMAWEEETRKVLAVAEKPGVNAAILAYSPMGRGAFVGISYEDIPAIVKKMFPRFQEENWANNKKLQDKLKVLAEQCGVPINQLALAWVLSTSPNVVPIPGTTKLANAESNFAAISVELSDEDLAEMTKIVEEAEIHGQRFPEAHNHLNWG</sequence>
<dbReference type="PANTHER" id="PTHR43625">
    <property type="entry name" value="AFLATOXIN B1 ALDEHYDE REDUCTASE"/>
    <property type="match status" value="1"/>
</dbReference>
<dbReference type="GO" id="GO:0016491">
    <property type="term" value="F:oxidoreductase activity"/>
    <property type="evidence" value="ECO:0007669"/>
    <property type="project" value="UniProtKB-KW"/>
</dbReference>
<dbReference type="InterPro" id="IPR023210">
    <property type="entry name" value="NADP_OxRdtase_dom"/>
</dbReference>